<accession>A0AA37V8Y2</accession>
<dbReference type="InterPro" id="IPR010359">
    <property type="entry name" value="IrrE_HExxH"/>
</dbReference>
<proteinExistence type="inferred from homology"/>
<comment type="similarity">
    <text evidence="1">Belongs to the SNF2/RAD54 helicase family.</text>
</comment>
<dbReference type="Gene3D" id="1.10.10.2910">
    <property type="match status" value="1"/>
</dbReference>
<dbReference type="EMBL" id="BRXS01000008">
    <property type="protein sequence ID" value="GLC28301.1"/>
    <property type="molecule type" value="Genomic_DNA"/>
</dbReference>
<comment type="caution">
    <text evidence="6">The sequence shown here is derived from an EMBL/GenBank/DDBJ whole genome shotgun (WGS) entry which is preliminary data.</text>
</comment>
<dbReference type="InterPro" id="IPR043472">
    <property type="entry name" value="Macro_dom-like"/>
</dbReference>
<keyword evidence="3" id="KW-0067">ATP-binding</keyword>
<name>A0AA37V8Y2_9BACT</name>
<feature type="region of interest" description="Disordered" evidence="4">
    <location>
        <begin position="14"/>
        <end position="44"/>
    </location>
</feature>
<sequence length="572" mass="60480">MTLRGGLFDASLRRAAATRRSDAPQPATGPGAGGRLPRPSAILDTGPPGATVVAVTIGTAGDGAVAADALRPVPPLPRSSPPVFRSSVPGRADVRSETRWTNPSVRALAGDDDPVAAVTDRARDLVLRALDQGWAGPPFDPIALADLLKIEVTANGAVRDARTVPVAGETVRIEFNPNRPRGRVRYSLAHEIAHTLFPDCAAEVRHRARHHELTGDAWQLEALCNIAAAEFLMPLGSLGPLTAERLTVPTVLDLQRRFDVSTEALVIRLAETSPAPVAAFCVSPRNAATGATGATPGAHPVDYQVDYVIPSRAWATRRMTGRTTGHGTGRRRRAHLPGDSVVRQCSAIGYSARGVEAWWDDESPVHVEAVGIPPYPGGAAPRVIGLLHPATPEAPDAPAAPEIAYVYGSATEPRGPGRRLVVQVVNDKTANWGGGGFASAVRSAWPVVQADFRDWAEHHRAAFRLGGVRVSRVDDGLSVASVVAQHGYGPSPSRRIRYEALRTGLRAVARAAHERQATVHMPRIGMGHAGGEWAVIADIIRDTLLAADVPVTVYDLPGAPPPVDVQPSLPFG</sequence>
<dbReference type="InterPro" id="IPR031053">
    <property type="entry name" value="ALC1"/>
</dbReference>
<dbReference type="Gene3D" id="3.40.220.10">
    <property type="entry name" value="Leucine Aminopeptidase, subunit E, domain 1"/>
    <property type="match status" value="1"/>
</dbReference>
<evidence type="ECO:0000256" key="3">
    <source>
        <dbReference type="ARBA" id="ARBA00022840"/>
    </source>
</evidence>
<dbReference type="GO" id="GO:0006338">
    <property type="term" value="P:chromatin remodeling"/>
    <property type="evidence" value="ECO:0007669"/>
    <property type="project" value="InterPro"/>
</dbReference>
<dbReference type="GO" id="GO:0003678">
    <property type="term" value="F:DNA helicase activity"/>
    <property type="evidence" value="ECO:0007669"/>
    <property type="project" value="InterPro"/>
</dbReference>
<keyword evidence="2" id="KW-0547">Nucleotide-binding</keyword>
<feature type="domain" description="Macro" evidence="5">
    <location>
        <begin position="390"/>
        <end position="572"/>
    </location>
</feature>
<evidence type="ECO:0000256" key="4">
    <source>
        <dbReference type="SAM" id="MobiDB-lite"/>
    </source>
</evidence>
<dbReference type="SMART" id="SM00506">
    <property type="entry name" value="A1pp"/>
    <property type="match status" value="1"/>
</dbReference>
<evidence type="ECO:0000256" key="2">
    <source>
        <dbReference type="ARBA" id="ARBA00022741"/>
    </source>
</evidence>
<dbReference type="Pfam" id="PF06114">
    <property type="entry name" value="Peptidase_M78"/>
    <property type="match status" value="1"/>
</dbReference>
<evidence type="ECO:0000313" key="6">
    <source>
        <dbReference type="EMBL" id="GLC28301.1"/>
    </source>
</evidence>
<evidence type="ECO:0000256" key="1">
    <source>
        <dbReference type="ARBA" id="ARBA00007025"/>
    </source>
</evidence>
<keyword evidence="7" id="KW-1185">Reference proteome</keyword>
<gene>
    <name evidence="6" type="ORF">rosag_48140</name>
</gene>
<dbReference type="PANTHER" id="PTHR47157">
    <property type="entry name" value="CHROMODOMAIN-HELICASE-DNA-BINDING PROTEIN 1-LIKE"/>
    <property type="match status" value="1"/>
</dbReference>
<evidence type="ECO:0000259" key="5">
    <source>
        <dbReference type="PROSITE" id="PS51154"/>
    </source>
</evidence>
<evidence type="ECO:0000313" key="7">
    <source>
        <dbReference type="Proteomes" id="UP001161325"/>
    </source>
</evidence>
<organism evidence="6 7">
    <name type="scientific">Roseisolibacter agri</name>
    <dbReference type="NCBI Taxonomy" id="2014610"/>
    <lineage>
        <taxon>Bacteria</taxon>
        <taxon>Pseudomonadati</taxon>
        <taxon>Gemmatimonadota</taxon>
        <taxon>Gemmatimonadia</taxon>
        <taxon>Gemmatimonadales</taxon>
        <taxon>Gemmatimonadaceae</taxon>
        <taxon>Roseisolibacter</taxon>
    </lineage>
</organism>
<dbReference type="GO" id="GO:0006281">
    <property type="term" value="P:DNA repair"/>
    <property type="evidence" value="ECO:0007669"/>
    <property type="project" value="InterPro"/>
</dbReference>
<dbReference type="GO" id="GO:0005524">
    <property type="term" value="F:ATP binding"/>
    <property type="evidence" value="ECO:0007669"/>
    <property type="project" value="UniProtKB-KW"/>
</dbReference>
<reference evidence="6" key="1">
    <citation type="submission" date="2022-08" db="EMBL/GenBank/DDBJ databases">
        <title>Draft genome sequencing of Roseisolibacter agri AW1220.</title>
        <authorList>
            <person name="Tobiishi Y."/>
            <person name="Tonouchi A."/>
        </authorList>
    </citation>
    <scope>NUCLEOTIDE SEQUENCE</scope>
    <source>
        <strain evidence="6">AW1220</strain>
    </source>
</reference>
<dbReference type="PROSITE" id="PS51154">
    <property type="entry name" value="MACRO"/>
    <property type="match status" value="1"/>
</dbReference>
<dbReference type="SUPFAM" id="SSF52949">
    <property type="entry name" value="Macro domain-like"/>
    <property type="match status" value="1"/>
</dbReference>
<dbReference type="InterPro" id="IPR002589">
    <property type="entry name" value="Macro_dom"/>
</dbReference>
<dbReference type="PANTHER" id="PTHR47157:SF1">
    <property type="entry name" value="CHROMODOMAIN-HELICASE-DNA-BINDING PROTEIN 1-LIKE"/>
    <property type="match status" value="1"/>
</dbReference>
<protein>
    <recommendedName>
        <fullName evidence="5">Macro domain-containing protein</fullName>
    </recommendedName>
</protein>
<dbReference type="Proteomes" id="UP001161325">
    <property type="component" value="Unassembled WGS sequence"/>
</dbReference>
<dbReference type="AlphaFoldDB" id="A0AA37V8Y2"/>
<feature type="region of interest" description="Disordered" evidence="4">
    <location>
        <begin position="77"/>
        <end position="98"/>
    </location>
</feature>